<organism evidence="1 2">
    <name type="scientific">Thamnidium elegans</name>
    <dbReference type="NCBI Taxonomy" id="101142"/>
    <lineage>
        <taxon>Eukaryota</taxon>
        <taxon>Fungi</taxon>
        <taxon>Fungi incertae sedis</taxon>
        <taxon>Mucoromycota</taxon>
        <taxon>Mucoromycotina</taxon>
        <taxon>Mucoromycetes</taxon>
        <taxon>Mucorales</taxon>
        <taxon>Mucorineae</taxon>
        <taxon>Mucoraceae</taxon>
        <taxon>Thamnidium</taxon>
    </lineage>
</organism>
<accession>A0A8H7VWI0</accession>
<dbReference type="PANTHER" id="PTHR34724:SF2">
    <property type="entry name" value="OS12G0596101 PROTEIN"/>
    <property type="match status" value="1"/>
</dbReference>
<dbReference type="PANTHER" id="PTHR34724">
    <property type="entry name" value="OS12G0596101 PROTEIN"/>
    <property type="match status" value="1"/>
</dbReference>
<evidence type="ECO:0000313" key="2">
    <source>
        <dbReference type="Proteomes" id="UP000613177"/>
    </source>
</evidence>
<reference evidence="1" key="1">
    <citation type="submission" date="2021-01" db="EMBL/GenBank/DDBJ databases">
        <title>Metabolic potential, ecology and presence of endohyphal bacteria is reflected in genomic diversity of Mucoromycotina.</title>
        <authorList>
            <person name="Muszewska A."/>
            <person name="Okrasinska A."/>
            <person name="Steczkiewicz K."/>
            <person name="Drgas O."/>
            <person name="Orlowska M."/>
            <person name="Perlinska-Lenart U."/>
            <person name="Aleksandrzak-Piekarczyk T."/>
            <person name="Szatraj K."/>
            <person name="Zielenkiewicz U."/>
            <person name="Pilsyk S."/>
            <person name="Malc E."/>
            <person name="Mieczkowski P."/>
            <person name="Kruszewska J.S."/>
            <person name="Biernat P."/>
            <person name="Pawlowska J."/>
        </authorList>
    </citation>
    <scope>NUCLEOTIDE SEQUENCE</scope>
    <source>
        <strain evidence="1">WA0000018081</strain>
    </source>
</reference>
<dbReference type="EMBL" id="JAEPRE010000064">
    <property type="protein sequence ID" value="KAG2233992.1"/>
    <property type="molecule type" value="Genomic_DNA"/>
</dbReference>
<proteinExistence type="predicted"/>
<dbReference type="AlphaFoldDB" id="A0A8H7VWI0"/>
<protein>
    <submittedName>
        <fullName evidence="1">Uncharacterized protein</fullName>
    </submittedName>
</protein>
<comment type="caution">
    <text evidence="1">The sequence shown here is derived from an EMBL/GenBank/DDBJ whole genome shotgun (WGS) entry which is preliminary data.</text>
</comment>
<name>A0A8H7VWI0_9FUNG</name>
<keyword evidence="2" id="KW-1185">Reference proteome</keyword>
<sequence length="45" mass="5125">MCMRTTCSDCKKYTWKGCGLHIAQALAGLKEEEICKCKEEAKEKK</sequence>
<evidence type="ECO:0000313" key="1">
    <source>
        <dbReference type="EMBL" id="KAG2233992.1"/>
    </source>
</evidence>
<dbReference type="Proteomes" id="UP000613177">
    <property type="component" value="Unassembled WGS sequence"/>
</dbReference>
<gene>
    <name evidence="1" type="ORF">INT48_006484</name>
</gene>